<gene>
    <name evidence="16" type="ORF">COCON_G00152420</name>
</gene>
<evidence type="ECO:0000256" key="9">
    <source>
        <dbReference type="ARBA" id="ARBA00023136"/>
    </source>
</evidence>
<feature type="signal peptide" evidence="14">
    <location>
        <begin position="1"/>
        <end position="25"/>
    </location>
</feature>
<feature type="chain" id="PRO_5040375796" description="EGF-like domain-containing protein" evidence="14">
    <location>
        <begin position="26"/>
        <end position="153"/>
    </location>
</feature>
<dbReference type="GO" id="GO:0008284">
    <property type="term" value="P:positive regulation of cell population proliferation"/>
    <property type="evidence" value="ECO:0007669"/>
    <property type="project" value="TreeGrafter"/>
</dbReference>
<keyword evidence="7 13" id="KW-1133">Transmembrane helix</keyword>
<reference evidence="16" key="1">
    <citation type="journal article" date="2023" name="Science">
        <title>Genome structures resolve the early diversification of teleost fishes.</title>
        <authorList>
            <person name="Parey E."/>
            <person name="Louis A."/>
            <person name="Montfort J."/>
            <person name="Bouchez O."/>
            <person name="Roques C."/>
            <person name="Iampietro C."/>
            <person name="Lluch J."/>
            <person name="Castinel A."/>
            <person name="Donnadieu C."/>
            <person name="Desvignes T."/>
            <person name="Floi Bucao C."/>
            <person name="Jouanno E."/>
            <person name="Wen M."/>
            <person name="Mejri S."/>
            <person name="Dirks R."/>
            <person name="Jansen H."/>
            <person name="Henkel C."/>
            <person name="Chen W.J."/>
            <person name="Zahm M."/>
            <person name="Cabau C."/>
            <person name="Klopp C."/>
            <person name="Thompson A.W."/>
            <person name="Robinson-Rechavi M."/>
            <person name="Braasch I."/>
            <person name="Lecointre G."/>
            <person name="Bobe J."/>
            <person name="Postlethwait J.H."/>
            <person name="Berthelot C."/>
            <person name="Roest Crollius H."/>
            <person name="Guiguen Y."/>
        </authorList>
    </citation>
    <scope>NUCLEOTIDE SEQUENCE</scope>
    <source>
        <strain evidence="16">Concon-B</strain>
    </source>
</reference>
<protein>
    <recommendedName>
        <fullName evidence="15">EGF-like domain-containing protein</fullName>
    </recommendedName>
</protein>
<feature type="disulfide bond" evidence="12">
    <location>
        <begin position="86"/>
        <end position="95"/>
    </location>
</feature>
<dbReference type="GO" id="GO:0005615">
    <property type="term" value="C:extracellular space"/>
    <property type="evidence" value="ECO:0007669"/>
    <property type="project" value="TreeGrafter"/>
</dbReference>
<comment type="caution">
    <text evidence="12">Lacks conserved residue(s) required for the propagation of feature annotation.</text>
</comment>
<evidence type="ECO:0000256" key="8">
    <source>
        <dbReference type="ARBA" id="ARBA00023030"/>
    </source>
</evidence>
<evidence type="ECO:0000256" key="2">
    <source>
        <dbReference type="ARBA" id="ARBA00004613"/>
    </source>
</evidence>
<dbReference type="GO" id="GO:0016020">
    <property type="term" value="C:membrane"/>
    <property type="evidence" value="ECO:0007669"/>
    <property type="project" value="UniProtKB-SubCell"/>
</dbReference>
<keyword evidence="3" id="KW-0964">Secreted</keyword>
<keyword evidence="9 13" id="KW-0472">Membrane</keyword>
<dbReference type="PANTHER" id="PTHR10740">
    <property type="entry name" value="TRANSFORMING GROWTH FACTOR ALPHA"/>
    <property type="match status" value="1"/>
</dbReference>
<dbReference type="EMBL" id="JAFJMO010000011">
    <property type="protein sequence ID" value="KAJ8262785.1"/>
    <property type="molecule type" value="Genomic_DNA"/>
</dbReference>
<feature type="domain" description="EGF-like" evidence="15">
    <location>
        <begin position="56"/>
        <end position="96"/>
    </location>
</feature>
<evidence type="ECO:0000256" key="3">
    <source>
        <dbReference type="ARBA" id="ARBA00022525"/>
    </source>
</evidence>
<sequence length="153" mass="16865">MKGLTATFLLPFYGLLLLWGNKAESTNPSPSCGPNCSTSGVTAVPVVSTTRKGHVMIQKCNSSMEDYCFHGECMFLVDLNEHNCKCERGYSGHRCALLSPVILPLSEESLILTVVCVSLTIIGITGGAYFLYRWHKKNTGPPRQKEYQEVQMA</sequence>
<evidence type="ECO:0000256" key="4">
    <source>
        <dbReference type="ARBA" id="ARBA00022536"/>
    </source>
</evidence>
<keyword evidence="4 12" id="KW-0245">EGF-like domain</keyword>
<dbReference type="PROSITE" id="PS50026">
    <property type="entry name" value="EGF_3"/>
    <property type="match status" value="1"/>
</dbReference>
<evidence type="ECO:0000256" key="7">
    <source>
        <dbReference type="ARBA" id="ARBA00022989"/>
    </source>
</evidence>
<dbReference type="GO" id="GO:0045840">
    <property type="term" value="P:positive regulation of mitotic nuclear division"/>
    <property type="evidence" value="ECO:0007669"/>
    <property type="project" value="TreeGrafter"/>
</dbReference>
<keyword evidence="8" id="KW-0339">Growth factor</keyword>
<dbReference type="Proteomes" id="UP001152803">
    <property type="component" value="Unassembled WGS sequence"/>
</dbReference>
<keyword evidence="17" id="KW-1185">Reference proteome</keyword>
<dbReference type="PROSITE" id="PS01186">
    <property type="entry name" value="EGF_2"/>
    <property type="match status" value="1"/>
</dbReference>
<keyword evidence="10 12" id="KW-1015">Disulfide bond</keyword>
<feature type="transmembrane region" description="Helical" evidence="13">
    <location>
        <begin position="110"/>
        <end position="132"/>
    </location>
</feature>
<keyword evidence="6 14" id="KW-0732">Signal</keyword>
<keyword evidence="5 13" id="KW-0812">Transmembrane</keyword>
<dbReference type="AlphaFoldDB" id="A0A9Q1D8R3"/>
<dbReference type="InterPro" id="IPR000742">
    <property type="entry name" value="EGF"/>
</dbReference>
<evidence type="ECO:0000313" key="17">
    <source>
        <dbReference type="Proteomes" id="UP001152803"/>
    </source>
</evidence>
<comment type="caution">
    <text evidence="16">The sequence shown here is derived from an EMBL/GenBank/DDBJ whole genome shotgun (WGS) entry which is preliminary data.</text>
</comment>
<evidence type="ECO:0000313" key="16">
    <source>
        <dbReference type="EMBL" id="KAJ8262785.1"/>
    </source>
</evidence>
<dbReference type="SUPFAM" id="SSF57196">
    <property type="entry name" value="EGF/Laminin"/>
    <property type="match status" value="1"/>
</dbReference>
<organism evidence="16 17">
    <name type="scientific">Conger conger</name>
    <name type="common">Conger eel</name>
    <name type="synonym">Muraena conger</name>
    <dbReference type="NCBI Taxonomy" id="82655"/>
    <lineage>
        <taxon>Eukaryota</taxon>
        <taxon>Metazoa</taxon>
        <taxon>Chordata</taxon>
        <taxon>Craniata</taxon>
        <taxon>Vertebrata</taxon>
        <taxon>Euteleostomi</taxon>
        <taxon>Actinopterygii</taxon>
        <taxon>Neopterygii</taxon>
        <taxon>Teleostei</taxon>
        <taxon>Anguilliformes</taxon>
        <taxon>Congridae</taxon>
        <taxon>Conger</taxon>
    </lineage>
</organism>
<evidence type="ECO:0000256" key="10">
    <source>
        <dbReference type="ARBA" id="ARBA00023157"/>
    </source>
</evidence>
<proteinExistence type="predicted"/>
<dbReference type="GO" id="GO:0007173">
    <property type="term" value="P:epidermal growth factor receptor signaling pathway"/>
    <property type="evidence" value="ECO:0007669"/>
    <property type="project" value="TreeGrafter"/>
</dbReference>
<dbReference type="PANTHER" id="PTHR10740:SF11">
    <property type="entry name" value="PROEPIREGULIN"/>
    <property type="match status" value="1"/>
</dbReference>
<name>A0A9Q1D8R3_CONCO</name>
<evidence type="ECO:0000259" key="15">
    <source>
        <dbReference type="PROSITE" id="PS50026"/>
    </source>
</evidence>
<evidence type="ECO:0000256" key="12">
    <source>
        <dbReference type="PROSITE-ProRule" id="PRU00076"/>
    </source>
</evidence>
<dbReference type="OrthoDB" id="6133584at2759"/>
<evidence type="ECO:0000256" key="1">
    <source>
        <dbReference type="ARBA" id="ARBA00004479"/>
    </source>
</evidence>
<accession>A0A9Q1D8R3</accession>
<keyword evidence="11" id="KW-0325">Glycoprotein</keyword>
<evidence type="ECO:0000256" key="5">
    <source>
        <dbReference type="ARBA" id="ARBA00022692"/>
    </source>
</evidence>
<evidence type="ECO:0000256" key="6">
    <source>
        <dbReference type="ARBA" id="ARBA00022729"/>
    </source>
</evidence>
<evidence type="ECO:0000256" key="11">
    <source>
        <dbReference type="ARBA" id="ARBA00023180"/>
    </source>
</evidence>
<evidence type="ECO:0000256" key="14">
    <source>
        <dbReference type="SAM" id="SignalP"/>
    </source>
</evidence>
<comment type="subcellular location">
    <subcellularLocation>
        <location evidence="1">Membrane</location>
        <topology evidence="1">Single-pass type I membrane protein</topology>
    </subcellularLocation>
    <subcellularLocation>
        <location evidence="2">Secreted</location>
    </subcellularLocation>
</comment>
<dbReference type="PROSITE" id="PS00022">
    <property type="entry name" value="EGF_1"/>
    <property type="match status" value="1"/>
</dbReference>
<evidence type="ECO:0000256" key="13">
    <source>
        <dbReference type="SAM" id="Phobius"/>
    </source>
</evidence>
<dbReference type="GO" id="GO:0005154">
    <property type="term" value="F:epidermal growth factor receptor binding"/>
    <property type="evidence" value="ECO:0007669"/>
    <property type="project" value="TreeGrafter"/>
</dbReference>
<dbReference type="Gene3D" id="2.10.25.10">
    <property type="entry name" value="Laminin"/>
    <property type="match status" value="1"/>
</dbReference>
<dbReference type="GO" id="GO:0008083">
    <property type="term" value="F:growth factor activity"/>
    <property type="evidence" value="ECO:0007669"/>
    <property type="project" value="UniProtKB-KW"/>
</dbReference>